<keyword evidence="1" id="KW-0001">2Fe-2S</keyword>
<dbReference type="SUPFAM" id="SSF50022">
    <property type="entry name" value="ISP domain"/>
    <property type="match status" value="1"/>
</dbReference>
<name>A0ABR8GYT3_9CYAN</name>
<keyword evidence="3" id="KW-0408">Iron</keyword>
<keyword evidence="7" id="KW-1185">Reference proteome</keyword>
<dbReference type="InterPro" id="IPR050584">
    <property type="entry name" value="Cholesterol_7-desaturase"/>
</dbReference>
<evidence type="ECO:0000313" key="6">
    <source>
        <dbReference type="EMBL" id="MBD2608696.1"/>
    </source>
</evidence>
<feature type="domain" description="Rieske" evidence="5">
    <location>
        <begin position="10"/>
        <end position="110"/>
    </location>
</feature>
<reference evidence="6 7" key="1">
    <citation type="journal article" date="2020" name="ISME J.">
        <title>Comparative genomics reveals insights into cyanobacterial evolution and habitat adaptation.</title>
        <authorList>
            <person name="Chen M.Y."/>
            <person name="Teng W.K."/>
            <person name="Zhao L."/>
            <person name="Hu C.X."/>
            <person name="Zhou Y.K."/>
            <person name="Han B.P."/>
            <person name="Song L.R."/>
            <person name="Shu W.S."/>
        </authorList>
    </citation>
    <scope>NUCLEOTIDE SEQUENCE [LARGE SCALE GENOMIC DNA]</scope>
    <source>
        <strain evidence="6 7">FACHB-248</strain>
    </source>
</reference>
<organism evidence="6 7">
    <name type="scientific">Scytonema hofmannii FACHB-248</name>
    <dbReference type="NCBI Taxonomy" id="1842502"/>
    <lineage>
        <taxon>Bacteria</taxon>
        <taxon>Bacillati</taxon>
        <taxon>Cyanobacteriota</taxon>
        <taxon>Cyanophyceae</taxon>
        <taxon>Nostocales</taxon>
        <taxon>Scytonemataceae</taxon>
        <taxon>Scytonema</taxon>
    </lineage>
</organism>
<keyword evidence="4" id="KW-0411">Iron-sulfur</keyword>
<evidence type="ECO:0000259" key="5">
    <source>
        <dbReference type="PROSITE" id="PS51296"/>
    </source>
</evidence>
<dbReference type="InterPro" id="IPR036922">
    <property type="entry name" value="Rieske_2Fe-2S_sf"/>
</dbReference>
<gene>
    <name evidence="6" type="ORF">H6G81_30320</name>
</gene>
<dbReference type="Gene3D" id="2.102.10.10">
    <property type="entry name" value="Rieske [2Fe-2S] iron-sulphur domain"/>
    <property type="match status" value="1"/>
</dbReference>
<evidence type="ECO:0000256" key="4">
    <source>
        <dbReference type="ARBA" id="ARBA00023014"/>
    </source>
</evidence>
<evidence type="ECO:0000256" key="3">
    <source>
        <dbReference type="ARBA" id="ARBA00023004"/>
    </source>
</evidence>
<dbReference type="Proteomes" id="UP000660380">
    <property type="component" value="Unassembled WGS sequence"/>
</dbReference>
<sequence length="317" mass="36629">MTWNLPGAPWLIAHKSMLKVNKPKLFTICGQDYVFWKNEKGEISALENICPHMGAKLSDGWICPDTNTIACPFHALEFDSEGRAILPNEKNSKPLAKQLKLFFQGDFIWTYANQEPKLPIPDVLEKLSTQFRFIGVAGDVTIKAPFLDALEINHDVNHAKGTHRELFRIKETIVNDFQANNYFSVSIIKHIREKNTLSEYRKNIALLFSPNPVELVLENYFPSLVVVYNDSPLGKLVQAFTIYPQNQNTTRIFIPLFAEKSFGVFNSILEPPTIKATEEIIRQDVTMLENLYPRFEPKIRLSHEEPLRWVRQLYHNW</sequence>
<dbReference type="PANTHER" id="PTHR21266">
    <property type="entry name" value="IRON-SULFUR DOMAIN CONTAINING PROTEIN"/>
    <property type="match status" value="1"/>
</dbReference>
<dbReference type="PROSITE" id="PS51296">
    <property type="entry name" value="RIESKE"/>
    <property type="match status" value="1"/>
</dbReference>
<dbReference type="RefSeq" id="WP_029632550.1">
    <property type="nucleotide sequence ID" value="NZ_JACJTA010000104.1"/>
</dbReference>
<proteinExistence type="predicted"/>
<evidence type="ECO:0000313" key="7">
    <source>
        <dbReference type="Proteomes" id="UP000660380"/>
    </source>
</evidence>
<accession>A0ABR8GYT3</accession>
<dbReference type="InterPro" id="IPR017941">
    <property type="entry name" value="Rieske_2Fe-2S"/>
</dbReference>
<keyword evidence="2" id="KW-0479">Metal-binding</keyword>
<comment type="caution">
    <text evidence="6">The sequence shown here is derived from an EMBL/GenBank/DDBJ whole genome shotgun (WGS) entry which is preliminary data.</text>
</comment>
<dbReference type="PANTHER" id="PTHR21266:SF57">
    <property type="entry name" value="3-CHLOROBENZOATE-3,4-DIOXYGENASE"/>
    <property type="match status" value="1"/>
</dbReference>
<protein>
    <submittedName>
        <fullName evidence="6">Rieske 2Fe-2S domain-containing protein</fullName>
    </submittedName>
</protein>
<evidence type="ECO:0000256" key="2">
    <source>
        <dbReference type="ARBA" id="ARBA00022723"/>
    </source>
</evidence>
<evidence type="ECO:0000256" key="1">
    <source>
        <dbReference type="ARBA" id="ARBA00022714"/>
    </source>
</evidence>
<dbReference type="Pfam" id="PF00355">
    <property type="entry name" value="Rieske"/>
    <property type="match status" value="1"/>
</dbReference>
<dbReference type="EMBL" id="JACJTA010000104">
    <property type="protein sequence ID" value="MBD2608696.1"/>
    <property type="molecule type" value="Genomic_DNA"/>
</dbReference>